<keyword evidence="2" id="KW-1185">Reference proteome</keyword>
<dbReference type="Proteomes" id="UP000314294">
    <property type="component" value="Unassembled WGS sequence"/>
</dbReference>
<proteinExistence type="predicted"/>
<organism evidence="1 2">
    <name type="scientific">Liparis tanakae</name>
    <name type="common">Tanaka's snailfish</name>
    <dbReference type="NCBI Taxonomy" id="230148"/>
    <lineage>
        <taxon>Eukaryota</taxon>
        <taxon>Metazoa</taxon>
        <taxon>Chordata</taxon>
        <taxon>Craniata</taxon>
        <taxon>Vertebrata</taxon>
        <taxon>Euteleostomi</taxon>
        <taxon>Actinopterygii</taxon>
        <taxon>Neopterygii</taxon>
        <taxon>Teleostei</taxon>
        <taxon>Neoteleostei</taxon>
        <taxon>Acanthomorphata</taxon>
        <taxon>Eupercaria</taxon>
        <taxon>Perciformes</taxon>
        <taxon>Cottioidei</taxon>
        <taxon>Cottales</taxon>
        <taxon>Liparidae</taxon>
        <taxon>Liparis</taxon>
    </lineage>
</organism>
<name>A0A4Z2HMB0_9TELE</name>
<evidence type="ECO:0000313" key="2">
    <source>
        <dbReference type="Proteomes" id="UP000314294"/>
    </source>
</evidence>
<evidence type="ECO:0000313" key="1">
    <source>
        <dbReference type="EMBL" id="TNN66671.1"/>
    </source>
</evidence>
<sequence length="204" mass="22316">MKVSAQVHQQLRHPGGNIIRAGENTRTQAENPRVAPHQLLVLEQSHHQSPDAVHGFLVAHVGEKWRKKPSPSCLMTHLLQSTEDHGDLVSVEESLRHQRQTGLCVPLKFVVTVVILNRSDLEAGTETGRCHLDGLCSFILLSHVILLNHVVLDLLIALDERLQLQQDALSEVRDAGRGIAAACGGARGRATPAELDLPAAHRDD</sequence>
<dbReference type="AlphaFoldDB" id="A0A4Z2HMB0"/>
<reference evidence="1 2" key="1">
    <citation type="submission" date="2019-03" db="EMBL/GenBank/DDBJ databases">
        <title>First draft genome of Liparis tanakae, snailfish: a comprehensive survey of snailfish specific genes.</title>
        <authorList>
            <person name="Kim W."/>
            <person name="Song I."/>
            <person name="Jeong J.-H."/>
            <person name="Kim D."/>
            <person name="Kim S."/>
            <person name="Ryu S."/>
            <person name="Song J.Y."/>
            <person name="Lee S.K."/>
        </authorList>
    </citation>
    <scope>NUCLEOTIDE SEQUENCE [LARGE SCALE GENOMIC DNA]</scope>
    <source>
        <tissue evidence="1">Muscle</tissue>
    </source>
</reference>
<protein>
    <submittedName>
        <fullName evidence="1">Uncharacterized protein</fullName>
    </submittedName>
</protein>
<accession>A0A4Z2HMB0</accession>
<dbReference type="OrthoDB" id="10593621at2759"/>
<gene>
    <name evidence="1" type="ORF">EYF80_023060</name>
</gene>
<comment type="caution">
    <text evidence="1">The sequence shown here is derived from an EMBL/GenBank/DDBJ whole genome shotgun (WGS) entry which is preliminary data.</text>
</comment>
<dbReference type="EMBL" id="SRLO01000215">
    <property type="protein sequence ID" value="TNN66671.1"/>
    <property type="molecule type" value="Genomic_DNA"/>
</dbReference>